<dbReference type="PANTHER" id="PTHR30535">
    <property type="entry name" value="VITAMIN B12-BINDING PROTEIN"/>
    <property type="match status" value="1"/>
</dbReference>
<dbReference type="PROSITE" id="PS50983">
    <property type="entry name" value="FE_B12_PBP"/>
    <property type="match status" value="1"/>
</dbReference>
<reference evidence="3 4" key="1">
    <citation type="journal article" date="2013" name="Biodegradation">
        <title>Quantitative proteomic analysis of ibuprofen-degrading Patulibacter sp. strain I11.</title>
        <authorList>
            <person name="Almeida B."/>
            <person name="Kjeldal H."/>
            <person name="Lolas I."/>
            <person name="Knudsen A.D."/>
            <person name="Carvalho G."/>
            <person name="Nielsen K.L."/>
            <person name="Barreto Crespo M.T."/>
            <person name="Stensballe A."/>
            <person name="Nielsen J.L."/>
        </authorList>
    </citation>
    <scope>NUCLEOTIDE SEQUENCE [LARGE SCALE GENOMIC DNA]</scope>
    <source>
        <strain evidence="3 4">I11</strain>
    </source>
</reference>
<organism evidence="3 4">
    <name type="scientific">Patulibacter medicamentivorans</name>
    <dbReference type="NCBI Taxonomy" id="1097667"/>
    <lineage>
        <taxon>Bacteria</taxon>
        <taxon>Bacillati</taxon>
        <taxon>Actinomycetota</taxon>
        <taxon>Thermoleophilia</taxon>
        <taxon>Solirubrobacterales</taxon>
        <taxon>Patulibacteraceae</taxon>
        <taxon>Patulibacter</taxon>
    </lineage>
</organism>
<gene>
    <name evidence="3" type="ORF">PAI11_19030</name>
</gene>
<dbReference type="PANTHER" id="PTHR30535:SF7">
    <property type="entry name" value="IRON(III) DICITRATE-BINDING PROTEIN"/>
    <property type="match status" value="1"/>
</dbReference>
<dbReference type="AlphaFoldDB" id="H0E518"/>
<keyword evidence="4" id="KW-1185">Reference proteome</keyword>
<dbReference type="EMBL" id="AGUD01000131">
    <property type="protein sequence ID" value="EHN11225.1"/>
    <property type="molecule type" value="Genomic_DNA"/>
</dbReference>
<protein>
    <submittedName>
        <fullName evidence="3">Periplasmic binding protein</fullName>
    </submittedName>
</protein>
<proteinExistence type="inferred from homology"/>
<dbReference type="RefSeq" id="WP_007573863.1">
    <property type="nucleotide sequence ID" value="NZ_AGUD01000131.1"/>
</dbReference>
<dbReference type="Proteomes" id="UP000005143">
    <property type="component" value="Unassembled WGS sequence"/>
</dbReference>
<evidence type="ECO:0000259" key="2">
    <source>
        <dbReference type="PROSITE" id="PS50983"/>
    </source>
</evidence>
<name>H0E518_9ACTN</name>
<dbReference type="SUPFAM" id="SSF53807">
    <property type="entry name" value="Helical backbone' metal receptor"/>
    <property type="match status" value="1"/>
</dbReference>
<dbReference type="Pfam" id="PF01497">
    <property type="entry name" value="Peripla_BP_2"/>
    <property type="match status" value="1"/>
</dbReference>
<sequence>MRLTPFRTRPARGPLLALALATARGGGLGACGDDDQPSAQAAPAATGGPVSVRNCGREVRLERPPTRAVAISQPAIEMLLTLGLGDRMVGAAGWNDPVPAALRAANARVPQLGKEFPSFERVLKTEPDLVYTTFAYGFSAEGTAPRERFEKLGVATYLSPSECGGQDAQQTRRLAFSDVFGEVGDIARLFGVPGRGAKLVADLRARLTRATGGLDAKGVTLGWWYAATKAPYFAGCCGAPGMITRELGATNAFEDSRQLWPEVGWESILDRDPDVLVLADLTRGGDGDSARAKLEFLRSNPVARRLTAVRKRRFVVVTASDMDPSLRNVGAVEKVADGLRRLGVAR</sequence>
<dbReference type="InterPro" id="IPR002491">
    <property type="entry name" value="ABC_transptr_periplasmic_BD"/>
</dbReference>
<dbReference type="PATRIC" id="fig|1097667.3.peg.1886"/>
<dbReference type="Gene3D" id="3.40.50.1980">
    <property type="entry name" value="Nitrogenase molybdenum iron protein domain"/>
    <property type="match status" value="2"/>
</dbReference>
<evidence type="ECO:0000256" key="1">
    <source>
        <dbReference type="ARBA" id="ARBA00008814"/>
    </source>
</evidence>
<dbReference type="OrthoDB" id="9797850at2"/>
<feature type="domain" description="Fe/B12 periplasmic-binding" evidence="2">
    <location>
        <begin position="67"/>
        <end position="346"/>
    </location>
</feature>
<dbReference type="InterPro" id="IPR050902">
    <property type="entry name" value="ABC_Transporter_SBP"/>
</dbReference>
<accession>H0E518</accession>
<comment type="caution">
    <text evidence="3">The sequence shown here is derived from an EMBL/GenBank/DDBJ whole genome shotgun (WGS) entry which is preliminary data.</text>
</comment>
<evidence type="ECO:0000313" key="4">
    <source>
        <dbReference type="Proteomes" id="UP000005143"/>
    </source>
</evidence>
<evidence type="ECO:0000313" key="3">
    <source>
        <dbReference type="EMBL" id="EHN11225.1"/>
    </source>
</evidence>
<comment type="similarity">
    <text evidence="1">Belongs to the bacterial solute-binding protein 8 family.</text>
</comment>